<evidence type="ECO:0000256" key="1">
    <source>
        <dbReference type="PIRSR" id="PIRSR637460-1"/>
    </source>
</evidence>
<dbReference type="InterPro" id="IPR036514">
    <property type="entry name" value="SGNH_hydro_sf"/>
</dbReference>
<dbReference type="AlphaFoldDB" id="A0A4R5AK79"/>
<name>A0A4R5AK79_9ACTN</name>
<feature type="active site" description="Nucleophile" evidence="1">
    <location>
        <position position="85"/>
    </location>
</feature>
<comment type="caution">
    <text evidence="4">The sequence shown here is derived from an EMBL/GenBank/DDBJ whole genome shotgun (WGS) entry which is preliminary data.</text>
</comment>
<protein>
    <submittedName>
        <fullName evidence="4">SGNH/GDSL hydrolase family protein</fullName>
    </submittedName>
</protein>
<dbReference type="Gene3D" id="3.40.50.1110">
    <property type="entry name" value="SGNH hydrolase"/>
    <property type="match status" value="1"/>
</dbReference>
<proteinExistence type="predicted"/>
<feature type="disulfide bond" evidence="2">
    <location>
        <begin position="226"/>
        <end position="278"/>
    </location>
</feature>
<accession>A0A4R5AK79</accession>
<dbReference type="GO" id="GO:0004806">
    <property type="term" value="F:triacylglycerol lipase activity"/>
    <property type="evidence" value="ECO:0007669"/>
    <property type="project" value="TreeGrafter"/>
</dbReference>
<keyword evidence="4" id="KW-0378">Hydrolase</keyword>
<sequence length="343" mass="35379">MPSVTIPGRRMGGAAATGRAALMNQTSTTHPQRSPRSIARTAVTLSVAAVVLVGAALGAAADASATEPAEAADDAPPAVISLGDSYSSGLGAGGYLDDCDRTPQAWNNLVFGNAVTDRTLLACSGAAIPEVMQQVRQLAGIPGAGDRLITVTVGGNDAGFADELVNCLVSFVSCTRREADLTALITSLRQPLVQLYDAVQAAAPGDEVIVGGYPMLVPDPAVRSDCPALTGLLSTSERQMIRRLGALLNDVIDDAAAEAGVESASDEVAAVFDGHEACANTPGDWLYGLKISWTDSTEPTTASASPYQPQWDIVSSFVRDSFHPTGNGQAGYAVAFEEAWASR</sequence>
<evidence type="ECO:0000313" key="4">
    <source>
        <dbReference type="EMBL" id="TDD73043.1"/>
    </source>
</evidence>
<gene>
    <name evidence="4" type="ORF">E1262_00710</name>
</gene>
<dbReference type="EMBL" id="SMLB01000001">
    <property type="protein sequence ID" value="TDD73043.1"/>
    <property type="molecule type" value="Genomic_DNA"/>
</dbReference>
<feature type="disulfide bond" evidence="2">
    <location>
        <begin position="99"/>
        <end position="123"/>
    </location>
</feature>
<dbReference type="GO" id="GO:0019433">
    <property type="term" value="P:triglyceride catabolic process"/>
    <property type="evidence" value="ECO:0007669"/>
    <property type="project" value="TreeGrafter"/>
</dbReference>
<evidence type="ECO:0000256" key="2">
    <source>
        <dbReference type="PIRSR" id="PIRSR637460-2"/>
    </source>
</evidence>
<dbReference type="InterPro" id="IPR013830">
    <property type="entry name" value="SGNH_hydro"/>
</dbReference>
<dbReference type="CDD" id="cd01823">
    <property type="entry name" value="SEST_like"/>
    <property type="match status" value="1"/>
</dbReference>
<keyword evidence="5" id="KW-1185">Reference proteome</keyword>
<evidence type="ECO:0000259" key="3">
    <source>
        <dbReference type="Pfam" id="PF13472"/>
    </source>
</evidence>
<dbReference type="PANTHER" id="PTHR37981:SF1">
    <property type="entry name" value="SGNH HYDROLASE-TYPE ESTERASE DOMAIN-CONTAINING PROTEIN"/>
    <property type="match status" value="1"/>
</dbReference>
<organism evidence="4 5">
    <name type="scientific">Jiangella aurantiaca</name>
    <dbReference type="NCBI Taxonomy" id="2530373"/>
    <lineage>
        <taxon>Bacteria</taxon>
        <taxon>Bacillati</taxon>
        <taxon>Actinomycetota</taxon>
        <taxon>Actinomycetes</taxon>
        <taxon>Jiangellales</taxon>
        <taxon>Jiangellaceae</taxon>
        <taxon>Jiangella</taxon>
    </lineage>
</organism>
<dbReference type="Pfam" id="PF13472">
    <property type="entry name" value="Lipase_GDSL_2"/>
    <property type="match status" value="1"/>
</dbReference>
<feature type="disulfide bond" evidence="2">
    <location>
        <begin position="167"/>
        <end position="174"/>
    </location>
</feature>
<reference evidence="4 5" key="1">
    <citation type="submission" date="2019-02" db="EMBL/GenBank/DDBJ databases">
        <title>Draft genome sequences of novel Actinobacteria.</title>
        <authorList>
            <person name="Sahin N."/>
            <person name="Ay H."/>
            <person name="Saygin H."/>
        </authorList>
    </citation>
    <scope>NUCLEOTIDE SEQUENCE [LARGE SCALE GENOMIC DNA]</scope>
    <source>
        <strain evidence="4 5">8K307</strain>
    </source>
</reference>
<feature type="domain" description="SGNH hydrolase-type esterase" evidence="3">
    <location>
        <begin position="82"/>
        <end position="290"/>
    </location>
</feature>
<feature type="active site" evidence="1">
    <location>
        <position position="323"/>
    </location>
</feature>
<dbReference type="PANTHER" id="PTHR37981">
    <property type="entry name" value="LIPASE 2"/>
    <property type="match status" value="1"/>
</dbReference>
<dbReference type="Proteomes" id="UP000295217">
    <property type="component" value="Unassembled WGS sequence"/>
</dbReference>
<dbReference type="InterPro" id="IPR037460">
    <property type="entry name" value="SEST-like"/>
</dbReference>
<dbReference type="OrthoDB" id="5503950at2"/>
<dbReference type="SUPFAM" id="SSF52266">
    <property type="entry name" value="SGNH hydrolase"/>
    <property type="match status" value="1"/>
</dbReference>
<keyword evidence="2" id="KW-1015">Disulfide bond</keyword>
<evidence type="ECO:0000313" key="5">
    <source>
        <dbReference type="Proteomes" id="UP000295217"/>
    </source>
</evidence>